<name>Q2RNV2_RHORT</name>
<dbReference type="PANTHER" id="PTHR33221">
    <property type="entry name" value="WINGED HELIX-TURN-HELIX TRANSCRIPTIONAL REGULATOR, RRF2 FAMILY"/>
    <property type="match status" value="1"/>
</dbReference>
<dbReference type="KEGG" id="rru:Rru_A3399"/>
<evidence type="ECO:0000313" key="3">
    <source>
        <dbReference type="Proteomes" id="UP000001929"/>
    </source>
</evidence>
<dbReference type="Proteomes" id="UP000001929">
    <property type="component" value="Chromosome"/>
</dbReference>
<dbReference type="InterPro" id="IPR030489">
    <property type="entry name" value="TR_Rrf2-type_CS"/>
</dbReference>
<dbReference type="GO" id="GO:0005829">
    <property type="term" value="C:cytosol"/>
    <property type="evidence" value="ECO:0007669"/>
    <property type="project" value="TreeGrafter"/>
</dbReference>
<dbReference type="Gene3D" id="1.10.10.10">
    <property type="entry name" value="Winged helix-like DNA-binding domain superfamily/Winged helix DNA-binding domain"/>
    <property type="match status" value="1"/>
</dbReference>
<reference evidence="2 3" key="1">
    <citation type="journal article" date="2011" name="Stand. Genomic Sci.">
        <title>Complete genome sequence of Rhodospirillum rubrum type strain (S1).</title>
        <authorList>
            <person name="Munk A.C."/>
            <person name="Copeland A."/>
            <person name="Lucas S."/>
            <person name="Lapidus A."/>
            <person name="Del Rio T.G."/>
            <person name="Barry K."/>
            <person name="Detter J.C."/>
            <person name="Hammon N."/>
            <person name="Israni S."/>
            <person name="Pitluck S."/>
            <person name="Brettin T."/>
            <person name="Bruce D."/>
            <person name="Han C."/>
            <person name="Tapia R."/>
            <person name="Gilna P."/>
            <person name="Schmutz J."/>
            <person name="Larimer F."/>
            <person name="Land M."/>
            <person name="Kyrpides N.C."/>
            <person name="Mavromatis K."/>
            <person name="Richardson P."/>
            <person name="Rohde M."/>
            <person name="Goker M."/>
            <person name="Klenk H.P."/>
            <person name="Zhang Y."/>
            <person name="Roberts G.P."/>
            <person name="Reslewic S."/>
            <person name="Schwartz D.C."/>
        </authorList>
    </citation>
    <scope>NUCLEOTIDE SEQUENCE [LARGE SCALE GENOMIC DNA]</scope>
    <source>
        <strain evidence="3">ATCC 11170 / ATH 1.1.1 / DSM 467 / LMG 4362 / NCIMB 8255 / S1</strain>
    </source>
</reference>
<dbReference type="InterPro" id="IPR036388">
    <property type="entry name" value="WH-like_DNA-bd_sf"/>
</dbReference>
<dbReference type="GO" id="GO:0003700">
    <property type="term" value="F:DNA-binding transcription factor activity"/>
    <property type="evidence" value="ECO:0007669"/>
    <property type="project" value="TreeGrafter"/>
</dbReference>
<dbReference type="NCBIfam" id="TIGR00738">
    <property type="entry name" value="rrf2_super"/>
    <property type="match status" value="1"/>
</dbReference>
<dbReference type="InterPro" id="IPR000944">
    <property type="entry name" value="Tscrpt_reg_Rrf2"/>
</dbReference>
<dbReference type="PANTHER" id="PTHR33221:SF5">
    <property type="entry name" value="HTH-TYPE TRANSCRIPTIONAL REGULATOR ISCR"/>
    <property type="match status" value="1"/>
</dbReference>
<dbReference type="EnsemblBacteria" id="ABC24193">
    <property type="protein sequence ID" value="ABC24193"/>
    <property type="gene ID" value="Rru_A3399"/>
</dbReference>
<dbReference type="PROSITE" id="PS01332">
    <property type="entry name" value="HTH_RRF2_1"/>
    <property type="match status" value="1"/>
</dbReference>
<dbReference type="PATRIC" id="fig|269796.9.peg.3515"/>
<dbReference type="SUPFAM" id="SSF46785">
    <property type="entry name" value="Winged helix' DNA-binding domain"/>
    <property type="match status" value="1"/>
</dbReference>
<dbReference type="STRING" id="269796.Rru_A3399"/>
<keyword evidence="3" id="KW-1185">Reference proteome</keyword>
<dbReference type="RefSeq" id="WP_011391146.1">
    <property type="nucleotide sequence ID" value="NC_007643.1"/>
</dbReference>
<keyword evidence="1" id="KW-0238">DNA-binding</keyword>
<organism evidence="2 3">
    <name type="scientific">Rhodospirillum rubrum (strain ATCC 11170 / ATH 1.1.1 / DSM 467 / LMG 4362 / NCIMB 8255 / S1)</name>
    <dbReference type="NCBI Taxonomy" id="269796"/>
    <lineage>
        <taxon>Bacteria</taxon>
        <taxon>Pseudomonadati</taxon>
        <taxon>Pseudomonadota</taxon>
        <taxon>Alphaproteobacteria</taxon>
        <taxon>Rhodospirillales</taxon>
        <taxon>Rhodospirillaceae</taxon>
        <taxon>Rhodospirillum</taxon>
    </lineage>
</organism>
<proteinExistence type="predicted"/>
<gene>
    <name evidence="2" type="ordered locus">Rru_A3399</name>
</gene>
<dbReference type="Pfam" id="PF02082">
    <property type="entry name" value="Rrf2"/>
    <property type="match status" value="1"/>
</dbReference>
<dbReference type="GO" id="GO:0003677">
    <property type="term" value="F:DNA binding"/>
    <property type="evidence" value="ECO:0007669"/>
    <property type="project" value="UniProtKB-KW"/>
</dbReference>
<dbReference type="eggNOG" id="COG1959">
    <property type="taxonomic scope" value="Bacteria"/>
</dbReference>
<dbReference type="EMBL" id="CP000230">
    <property type="protein sequence ID" value="ABC24193.1"/>
    <property type="molecule type" value="Genomic_DNA"/>
</dbReference>
<dbReference type="PhylomeDB" id="Q2RNV2"/>
<dbReference type="AlphaFoldDB" id="Q2RNV2"/>
<evidence type="ECO:0000256" key="1">
    <source>
        <dbReference type="ARBA" id="ARBA00023125"/>
    </source>
</evidence>
<dbReference type="DNASU" id="3836851"/>
<sequence>MISQKAKYGFRALFALADAEGGQLRIEDIAERQRIPRKFLEQILLDLKHHGLVVSFRGKNGGYALRRDPKDISFTEVLRLIDGPIAPLPCLSRTAYRACEDCEGETACRMRLVFGAAYDRMLEVLETTSLGDAMNGRLGGGLSPLIDDTDTPAAPRALNA</sequence>
<evidence type="ECO:0000313" key="2">
    <source>
        <dbReference type="EMBL" id="ABC24193.1"/>
    </source>
</evidence>
<protein>
    <submittedName>
        <fullName evidence="2">Transcriptional regulator, BadM/Rrf2 family</fullName>
    </submittedName>
</protein>
<dbReference type="InterPro" id="IPR036390">
    <property type="entry name" value="WH_DNA-bd_sf"/>
</dbReference>
<dbReference type="HOGENOM" id="CLU_107144_1_1_5"/>
<dbReference type="PROSITE" id="PS51197">
    <property type="entry name" value="HTH_RRF2_2"/>
    <property type="match status" value="1"/>
</dbReference>
<accession>Q2RNV2</accession>